<feature type="transmembrane region" description="Helical" evidence="5">
    <location>
        <begin position="179"/>
        <end position="202"/>
    </location>
</feature>
<dbReference type="RefSeq" id="WP_183816924.1">
    <property type="nucleotide sequence ID" value="NZ_JACHOB010000002.1"/>
</dbReference>
<evidence type="ECO:0000256" key="4">
    <source>
        <dbReference type="ARBA" id="ARBA00023136"/>
    </source>
</evidence>
<dbReference type="GO" id="GO:0016020">
    <property type="term" value="C:membrane"/>
    <property type="evidence" value="ECO:0007669"/>
    <property type="project" value="UniProtKB-SubCell"/>
</dbReference>
<feature type="transmembrane region" description="Helical" evidence="5">
    <location>
        <begin position="121"/>
        <end position="143"/>
    </location>
</feature>
<dbReference type="GO" id="GO:0046873">
    <property type="term" value="F:metal ion transmembrane transporter activity"/>
    <property type="evidence" value="ECO:0007669"/>
    <property type="project" value="InterPro"/>
</dbReference>
<sequence length="254" mass="25441">MAAGSVTVPPAVWASLIAAALATLGLVAAALRSDWAVRQSPYFTTFAAGVLVTTALMLLPAAATLSTSAPFAALAGYLLLYGVNLSFKETVGAALAPLLAIGLHSFFDGIEYGVLFAHDEHMGAVASVGLVAHEFAEGVVLFAVLRAAGLRLSRALLGAFLGAAATTPVGAIASQGLLAVLPVSGLGLLLAGAAGALLYVGATHLPGHLGHKTKPALVATYLFGVAVALAFSFGHADHRFESIAASTEVAAGSR</sequence>
<feature type="transmembrane region" description="Helical" evidence="5">
    <location>
        <begin position="155"/>
        <end position="173"/>
    </location>
</feature>
<name>A0A840I394_9PROT</name>
<feature type="transmembrane region" description="Helical" evidence="5">
    <location>
        <begin position="94"/>
        <end position="115"/>
    </location>
</feature>
<dbReference type="AlphaFoldDB" id="A0A840I394"/>
<gene>
    <name evidence="6" type="ORF">GGQ59_001257</name>
</gene>
<evidence type="ECO:0000256" key="1">
    <source>
        <dbReference type="ARBA" id="ARBA00004141"/>
    </source>
</evidence>
<keyword evidence="2 5" id="KW-0812">Transmembrane</keyword>
<dbReference type="EMBL" id="JACHOB010000002">
    <property type="protein sequence ID" value="MBB4658743.1"/>
    <property type="molecule type" value="Genomic_DNA"/>
</dbReference>
<protein>
    <submittedName>
        <fullName evidence="6">ZIP family zinc transporter</fullName>
    </submittedName>
</protein>
<evidence type="ECO:0000256" key="3">
    <source>
        <dbReference type="ARBA" id="ARBA00022989"/>
    </source>
</evidence>
<evidence type="ECO:0000313" key="7">
    <source>
        <dbReference type="Proteomes" id="UP000563524"/>
    </source>
</evidence>
<feature type="transmembrane region" description="Helical" evidence="5">
    <location>
        <begin position="214"/>
        <end position="233"/>
    </location>
</feature>
<keyword evidence="7" id="KW-1185">Reference proteome</keyword>
<keyword evidence="4 5" id="KW-0472">Membrane</keyword>
<feature type="transmembrane region" description="Helical" evidence="5">
    <location>
        <begin position="43"/>
        <end position="63"/>
    </location>
</feature>
<feature type="transmembrane region" description="Helical" evidence="5">
    <location>
        <begin position="69"/>
        <end position="87"/>
    </location>
</feature>
<organism evidence="6 7">
    <name type="scientific">Parvularcula dongshanensis</name>
    <dbReference type="NCBI Taxonomy" id="1173995"/>
    <lineage>
        <taxon>Bacteria</taxon>
        <taxon>Pseudomonadati</taxon>
        <taxon>Pseudomonadota</taxon>
        <taxon>Alphaproteobacteria</taxon>
        <taxon>Parvularculales</taxon>
        <taxon>Parvularculaceae</taxon>
        <taxon>Parvularcula</taxon>
    </lineage>
</organism>
<comment type="subcellular location">
    <subcellularLocation>
        <location evidence="1">Membrane</location>
        <topology evidence="1">Multi-pass membrane protein</topology>
    </subcellularLocation>
</comment>
<evidence type="ECO:0000256" key="5">
    <source>
        <dbReference type="SAM" id="Phobius"/>
    </source>
</evidence>
<feature type="transmembrane region" description="Helical" evidence="5">
    <location>
        <begin position="12"/>
        <end position="31"/>
    </location>
</feature>
<evidence type="ECO:0000313" key="6">
    <source>
        <dbReference type="EMBL" id="MBB4658743.1"/>
    </source>
</evidence>
<dbReference type="Proteomes" id="UP000563524">
    <property type="component" value="Unassembled WGS sequence"/>
</dbReference>
<proteinExistence type="predicted"/>
<dbReference type="Pfam" id="PF02535">
    <property type="entry name" value="Zip"/>
    <property type="match status" value="1"/>
</dbReference>
<dbReference type="InterPro" id="IPR003689">
    <property type="entry name" value="ZIP"/>
</dbReference>
<reference evidence="6 7" key="1">
    <citation type="submission" date="2020-08" db="EMBL/GenBank/DDBJ databases">
        <title>Genomic Encyclopedia of Type Strains, Phase IV (KMG-IV): sequencing the most valuable type-strain genomes for metagenomic binning, comparative biology and taxonomic classification.</title>
        <authorList>
            <person name="Goeker M."/>
        </authorList>
    </citation>
    <scope>NUCLEOTIDE SEQUENCE [LARGE SCALE GENOMIC DNA]</scope>
    <source>
        <strain evidence="6 7">DSM 102850</strain>
    </source>
</reference>
<comment type="caution">
    <text evidence="6">The sequence shown here is derived from an EMBL/GenBank/DDBJ whole genome shotgun (WGS) entry which is preliminary data.</text>
</comment>
<keyword evidence="3 5" id="KW-1133">Transmembrane helix</keyword>
<evidence type="ECO:0000256" key="2">
    <source>
        <dbReference type="ARBA" id="ARBA00022692"/>
    </source>
</evidence>
<accession>A0A840I394</accession>